<keyword evidence="3" id="KW-1185">Reference proteome</keyword>
<name>A0A822XZ56_NELNU</name>
<feature type="signal peptide" evidence="1">
    <location>
        <begin position="1"/>
        <end position="22"/>
    </location>
</feature>
<organism evidence="2 3">
    <name type="scientific">Nelumbo nucifera</name>
    <name type="common">Sacred lotus</name>
    <dbReference type="NCBI Taxonomy" id="4432"/>
    <lineage>
        <taxon>Eukaryota</taxon>
        <taxon>Viridiplantae</taxon>
        <taxon>Streptophyta</taxon>
        <taxon>Embryophyta</taxon>
        <taxon>Tracheophyta</taxon>
        <taxon>Spermatophyta</taxon>
        <taxon>Magnoliopsida</taxon>
        <taxon>Proteales</taxon>
        <taxon>Nelumbonaceae</taxon>
        <taxon>Nelumbo</taxon>
    </lineage>
</organism>
<evidence type="ECO:0000256" key="1">
    <source>
        <dbReference type="SAM" id="SignalP"/>
    </source>
</evidence>
<dbReference type="AlphaFoldDB" id="A0A822XZ56"/>
<dbReference type="EMBL" id="DUZY01000002">
    <property type="protein sequence ID" value="DAD26914.1"/>
    <property type="molecule type" value="Genomic_DNA"/>
</dbReference>
<comment type="caution">
    <text evidence="2">The sequence shown here is derived from an EMBL/GenBank/DDBJ whole genome shotgun (WGS) entry which is preliminary data.</text>
</comment>
<keyword evidence="1" id="KW-0732">Signal</keyword>
<sequence length="60" mass="7010">MWSEPLLYLSASFLFLLETSSSLRCHPLSSSSKPHLLPLCRRTHLEIWSNGREDDKEEQH</sequence>
<protein>
    <submittedName>
        <fullName evidence="2">Uncharacterized protein</fullName>
    </submittedName>
</protein>
<accession>A0A822XZ56</accession>
<proteinExistence type="predicted"/>
<evidence type="ECO:0000313" key="3">
    <source>
        <dbReference type="Proteomes" id="UP000607653"/>
    </source>
</evidence>
<reference evidence="2 3" key="1">
    <citation type="journal article" date="2020" name="Mol. Biol. Evol.">
        <title>Distinct Expression and Methylation Patterns for Genes with Different Fates following a Single Whole-Genome Duplication in Flowering Plants.</title>
        <authorList>
            <person name="Shi T."/>
            <person name="Rahmani R.S."/>
            <person name="Gugger P.F."/>
            <person name="Wang M."/>
            <person name="Li H."/>
            <person name="Zhang Y."/>
            <person name="Li Z."/>
            <person name="Wang Q."/>
            <person name="Van de Peer Y."/>
            <person name="Marchal K."/>
            <person name="Chen J."/>
        </authorList>
    </citation>
    <scope>NUCLEOTIDE SEQUENCE [LARGE SCALE GENOMIC DNA]</scope>
    <source>
        <tissue evidence="2">Leaf</tissue>
    </source>
</reference>
<evidence type="ECO:0000313" key="2">
    <source>
        <dbReference type="EMBL" id="DAD26914.1"/>
    </source>
</evidence>
<feature type="chain" id="PRO_5032827766" evidence="1">
    <location>
        <begin position="23"/>
        <end position="60"/>
    </location>
</feature>
<dbReference type="Proteomes" id="UP000607653">
    <property type="component" value="Unassembled WGS sequence"/>
</dbReference>
<gene>
    <name evidence="2" type="ORF">HUJ06_028382</name>
</gene>